<accession>Q0CU70</accession>
<gene>
    <name evidence="11" type="ORF">ATEG_02764</name>
</gene>
<evidence type="ECO:0000256" key="2">
    <source>
        <dbReference type="ARBA" id="ARBA00004434"/>
    </source>
</evidence>
<evidence type="ECO:0000256" key="9">
    <source>
        <dbReference type="ARBA" id="ARBA00023128"/>
    </source>
</evidence>
<evidence type="ECO:0000313" key="12">
    <source>
        <dbReference type="Proteomes" id="UP000007963"/>
    </source>
</evidence>
<dbReference type="GO" id="GO:0005743">
    <property type="term" value="C:mitochondrial inner membrane"/>
    <property type="evidence" value="ECO:0007669"/>
    <property type="project" value="UniProtKB-SubCell"/>
</dbReference>
<evidence type="ECO:0000313" key="11">
    <source>
        <dbReference type="EMBL" id="EAU37726.1"/>
    </source>
</evidence>
<dbReference type="OrthoDB" id="5516033at2759"/>
<evidence type="ECO:0000256" key="3">
    <source>
        <dbReference type="ARBA" id="ARBA00008370"/>
    </source>
</evidence>
<name>Q0CU70_ASPTN</name>
<proteinExistence type="inferred from homology"/>
<keyword evidence="10" id="KW-0472">Membrane</keyword>
<dbReference type="Proteomes" id="UP000007963">
    <property type="component" value="Unassembled WGS sequence"/>
</dbReference>
<dbReference type="STRING" id="341663.Q0CU70"/>
<organism evidence="11 12">
    <name type="scientific">Aspergillus terreus (strain NIH 2624 / FGSC A1156)</name>
    <dbReference type="NCBI Taxonomy" id="341663"/>
    <lineage>
        <taxon>Eukaryota</taxon>
        <taxon>Fungi</taxon>
        <taxon>Dikarya</taxon>
        <taxon>Ascomycota</taxon>
        <taxon>Pezizomycotina</taxon>
        <taxon>Eurotiomycetes</taxon>
        <taxon>Eurotiomycetidae</taxon>
        <taxon>Eurotiales</taxon>
        <taxon>Aspergillaceae</taxon>
        <taxon>Aspergillus</taxon>
        <taxon>Aspergillus subgen. Circumdati</taxon>
    </lineage>
</organism>
<keyword evidence="6" id="KW-0812">Transmembrane</keyword>
<reference evidence="12" key="1">
    <citation type="submission" date="2005-09" db="EMBL/GenBank/DDBJ databases">
        <title>Annotation of the Aspergillus terreus NIH2624 genome.</title>
        <authorList>
            <person name="Birren B.W."/>
            <person name="Lander E.S."/>
            <person name="Galagan J.E."/>
            <person name="Nusbaum C."/>
            <person name="Devon K."/>
            <person name="Henn M."/>
            <person name="Ma L.-J."/>
            <person name="Jaffe D.B."/>
            <person name="Butler J."/>
            <person name="Alvarez P."/>
            <person name="Gnerre S."/>
            <person name="Grabherr M."/>
            <person name="Kleber M."/>
            <person name="Mauceli E.W."/>
            <person name="Brockman W."/>
            <person name="Rounsley S."/>
            <person name="Young S.K."/>
            <person name="LaButti K."/>
            <person name="Pushparaj V."/>
            <person name="DeCaprio D."/>
            <person name="Crawford M."/>
            <person name="Koehrsen M."/>
            <person name="Engels R."/>
            <person name="Montgomery P."/>
            <person name="Pearson M."/>
            <person name="Howarth C."/>
            <person name="Larson L."/>
            <person name="Luoma S."/>
            <person name="White J."/>
            <person name="Alvarado L."/>
            <person name="Kodira C.D."/>
            <person name="Zeng Q."/>
            <person name="Oleary S."/>
            <person name="Yandava C."/>
            <person name="Denning D.W."/>
            <person name="Nierman W.C."/>
            <person name="Milne T."/>
            <person name="Madden K."/>
        </authorList>
    </citation>
    <scope>NUCLEOTIDE SEQUENCE [LARGE SCALE GENOMIC DNA]</scope>
    <source>
        <strain evidence="12">NIH 2624 / FGSC A1156</strain>
    </source>
</reference>
<evidence type="ECO:0000256" key="10">
    <source>
        <dbReference type="ARBA" id="ARBA00023136"/>
    </source>
</evidence>
<evidence type="ECO:0000256" key="7">
    <source>
        <dbReference type="ARBA" id="ARBA00022792"/>
    </source>
</evidence>
<protein>
    <recommendedName>
        <fullName evidence="4">Cytochrome c oxidase assembly protein COX16, mitochondrial</fullName>
    </recommendedName>
    <alternativeName>
        <fullName evidence="5">Cytochrome c oxidase assembly protein cox16, mitochondrial</fullName>
    </alternativeName>
</protein>
<dbReference type="EMBL" id="CH476596">
    <property type="protein sequence ID" value="EAU37726.1"/>
    <property type="molecule type" value="Genomic_DNA"/>
</dbReference>
<dbReference type="InterPro" id="IPR020164">
    <property type="entry name" value="Cyt_c_Oxase_assmbl_COX16"/>
</dbReference>
<dbReference type="GeneID" id="4317005"/>
<evidence type="ECO:0000256" key="6">
    <source>
        <dbReference type="ARBA" id="ARBA00022692"/>
    </source>
</evidence>
<dbReference type="AlphaFoldDB" id="Q0CU70"/>
<evidence type="ECO:0000256" key="4">
    <source>
        <dbReference type="ARBA" id="ARBA00015368"/>
    </source>
</evidence>
<dbReference type="HOGENOM" id="CLU_1326128_0_0_1"/>
<evidence type="ECO:0000256" key="1">
    <source>
        <dbReference type="ARBA" id="ARBA00002490"/>
    </source>
</evidence>
<sequence>MIIVAGSFVLTPATALRYERYDRKVKQLSQEEAMNLGLKGPDGEEGIKRNPRRRILGDEREEYYTWTTGNKSECKGLRESRMGEFERSDCFQIVHVEAQHPYGDSRDGLHGQPSATLLIFGSAGLCVVYGRGEIKVATTFWCDYTQSAKSTTPVSPLLCSNYQQTWYMLTATWQPWVVSAQYARNWADRSVKQGYNNAAIIAGCSQW</sequence>
<dbReference type="VEuPathDB" id="FungiDB:ATEG_02764"/>
<dbReference type="Pfam" id="PF14138">
    <property type="entry name" value="COX16"/>
    <property type="match status" value="1"/>
</dbReference>
<keyword evidence="7" id="KW-0999">Mitochondrion inner membrane</keyword>
<dbReference type="RefSeq" id="XP_001211942.1">
    <property type="nucleotide sequence ID" value="XM_001211942.1"/>
</dbReference>
<comment type="subcellular location">
    <subcellularLocation>
        <location evidence="2">Mitochondrion inner membrane</location>
        <topology evidence="2">Single-pass membrane protein</topology>
    </subcellularLocation>
</comment>
<keyword evidence="9" id="KW-0496">Mitochondrion</keyword>
<comment type="function">
    <text evidence="1">Required for the assembly of the mitochondrial respiratory chain complex IV (CIV), also known as cytochrome c oxidase. May participate in merging the COX1 and COX2 assembly lines.</text>
</comment>
<keyword evidence="8" id="KW-1133">Transmembrane helix</keyword>
<comment type="similarity">
    <text evidence="3">Belongs to the COX16 family.</text>
</comment>
<evidence type="ECO:0000256" key="5">
    <source>
        <dbReference type="ARBA" id="ARBA00019222"/>
    </source>
</evidence>
<evidence type="ECO:0000256" key="8">
    <source>
        <dbReference type="ARBA" id="ARBA00022989"/>
    </source>
</evidence>